<name>A0A6A6WBT5_9PEZI</name>
<dbReference type="RefSeq" id="XP_033602743.1">
    <property type="nucleotide sequence ID" value="XM_033740419.1"/>
</dbReference>
<keyword evidence="4" id="KW-1185">Reference proteome</keyword>
<organism evidence="3 4">
    <name type="scientific">Pseudovirgaria hyperparasitica</name>
    <dbReference type="NCBI Taxonomy" id="470096"/>
    <lineage>
        <taxon>Eukaryota</taxon>
        <taxon>Fungi</taxon>
        <taxon>Dikarya</taxon>
        <taxon>Ascomycota</taxon>
        <taxon>Pezizomycotina</taxon>
        <taxon>Dothideomycetes</taxon>
        <taxon>Dothideomycetes incertae sedis</taxon>
        <taxon>Acrospermales</taxon>
        <taxon>Acrospermaceae</taxon>
        <taxon>Pseudovirgaria</taxon>
    </lineage>
</organism>
<dbReference type="PROSITE" id="PS00463">
    <property type="entry name" value="ZN2_CY6_FUNGAL_1"/>
    <property type="match status" value="1"/>
</dbReference>
<dbReference type="SMART" id="SM00066">
    <property type="entry name" value="GAL4"/>
    <property type="match status" value="1"/>
</dbReference>
<accession>A0A6A6WBT5</accession>
<dbReference type="CDD" id="cd00067">
    <property type="entry name" value="GAL4"/>
    <property type="match status" value="1"/>
</dbReference>
<protein>
    <recommendedName>
        <fullName evidence="2">Zn(2)-C6 fungal-type domain-containing protein</fullName>
    </recommendedName>
</protein>
<dbReference type="PANTHER" id="PTHR47256:SF1">
    <property type="entry name" value="ZN(II)2CYS6 TRANSCRIPTION FACTOR (EUROFUNG)"/>
    <property type="match status" value="1"/>
</dbReference>
<feature type="domain" description="Zn(2)-C6 fungal-type" evidence="2">
    <location>
        <begin position="43"/>
        <end position="73"/>
    </location>
</feature>
<dbReference type="PANTHER" id="PTHR47256">
    <property type="entry name" value="ZN(II)2CYS6 TRANSCRIPTION FACTOR (EUROFUNG)-RELATED"/>
    <property type="match status" value="1"/>
</dbReference>
<dbReference type="Pfam" id="PF00172">
    <property type="entry name" value="Zn_clus"/>
    <property type="match status" value="1"/>
</dbReference>
<dbReference type="Gene3D" id="4.10.240.10">
    <property type="entry name" value="Zn(2)-C6 fungal-type DNA-binding domain"/>
    <property type="match status" value="1"/>
</dbReference>
<evidence type="ECO:0000313" key="3">
    <source>
        <dbReference type="EMBL" id="KAF2760292.1"/>
    </source>
</evidence>
<sequence length="238" mass="26552">METRYRHIFPNHLPRDSSMAARELAGRAAHNKGKKKRASVRVACNACRSRKTACDGKRAQCTPCTRRGTECVYITEDAKETPSMALKRENADMRKETNGYRELFRYLQTAPEPDAHAALSQLRSAPLDDISGVLKSIRENSGQMDVKNGSSPDEAELEEMAYPELSPVTTLTTESDNMWSPSHQQQMSQPEWNVVHGSQQNTNEMMSESTMHNNDLKTGSSTLFGEAVAMNGFASPFF</sequence>
<dbReference type="GO" id="GO:0000981">
    <property type="term" value="F:DNA-binding transcription factor activity, RNA polymerase II-specific"/>
    <property type="evidence" value="ECO:0007669"/>
    <property type="project" value="InterPro"/>
</dbReference>
<evidence type="ECO:0000313" key="4">
    <source>
        <dbReference type="Proteomes" id="UP000799437"/>
    </source>
</evidence>
<evidence type="ECO:0000259" key="2">
    <source>
        <dbReference type="PROSITE" id="PS50048"/>
    </source>
</evidence>
<keyword evidence="1" id="KW-0539">Nucleus</keyword>
<gene>
    <name evidence="3" type="ORF">EJ05DRAFT_278687</name>
</gene>
<dbReference type="EMBL" id="ML996568">
    <property type="protein sequence ID" value="KAF2760292.1"/>
    <property type="molecule type" value="Genomic_DNA"/>
</dbReference>
<dbReference type="AlphaFoldDB" id="A0A6A6WBT5"/>
<dbReference type="InterPro" id="IPR001138">
    <property type="entry name" value="Zn2Cys6_DnaBD"/>
</dbReference>
<reference evidence="3" key="1">
    <citation type="journal article" date="2020" name="Stud. Mycol.">
        <title>101 Dothideomycetes genomes: a test case for predicting lifestyles and emergence of pathogens.</title>
        <authorList>
            <person name="Haridas S."/>
            <person name="Albert R."/>
            <person name="Binder M."/>
            <person name="Bloem J."/>
            <person name="Labutti K."/>
            <person name="Salamov A."/>
            <person name="Andreopoulos B."/>
            <person name="Baker S."/>
            <person name="Barry K."/>
            <person name="Bills G."/>
            <person name="Bluhm B."/>
            <person name="Cannon C."/>
            <person name="Castanera R."/>
            <person name="Culley D."/>
            <person name="Daum C."/>
            <person name="Ezra D."/>
            <person name="Gonzalez J."/>
            <person name="Henrissat B."/>
            <person name="Kuo A."/>
            <person name="Liang C."/>
            <person name="Lipzen A."/>
            <person name="Lutzoni F."/>
            <person name="Magnuson J."/>
            <person name="Mondo S."/>
            <person name="Nolan M."/>
            <person name="Ohm R."/>
            <person name="Pangilinan J."/>
            <person name="Park H.-J."/>
            <person name="Ramirez L."/>
            <person name="Alfaro M."/>
            <person name="Sun H."/>
            <person name="Tritt A."/>
            <person name="Yoshinaga Y."/>
            <person name="Zwiers L.-H."/>
            <person name="Turgeon B."/>
            <person name="Goodwin S."/>
            <person name="Spatafora J."/>
            <person name="Crous P."/>
            <person name="Grigoriev I."/>
        </authorList>
    </citation>
    <scope>NUCLEOTIDE SEQUENCE</scope>
    <source>
        <strain evidence="3">CBS 121739</strain>
    </source>
</reference>
<proteinExistence type="predicted"/>
<dbReference type="SUPFAM" id="SSF57701">
    <property type="entry name" value="Zn2/Cys6 DNA-binding domain"/>
    <property type="match status" value="1"/>
</dbReference>
<evidence type="ECO:0000256" key="1">
    <source>
        <dbReference type="ARBA" id="ARBA00023242"/>
    </source>
</evidence>
<dbReference type="InterPro" id="IPR036864">
    <property type="entry name" value="Zn2-C6_fun-type_DNA-bd_sf"/>
</dbReference>
<dbReference type="OrthoDB" id="10261408at2759"/>
<dbReference type="InterPro" id="IPR053187">
    <property type="entry name" value="Notoamide_regulator"/>
</dbReference>
<dbReference type="GeneID" id="54481473"/>
<dbReference type="Proteomes" id="UP000799437">
    <property type="component" value="Unassembled WGS sequence"/>
</dbReference>
<dbReference type="GO" id="GO:0008270">
    <property type="term" value="F:zinc ion binding"/>
    <property type="evidence" value="ECO:0007669"/>
    <property type="project" value="InterPro"/>
</dbReference>
<dbReference type="PROSITE" id="PS50048">
    <property type="entry name" value="ZN2_CY6_FUNGAL_2"/>
    <property type="match status" value="1"/>
</dbReference>